<feature type="binding site" evidence="9">
    <location>
        <begin position="52"/>
        <end position="54"/>
    </location>
    <ligand>
        <name>substrate</name>
    </ligand>
</feature>
<protein>
    <recommendedName>
        <fullName evidence="9">Phosphoheptose isomerase</fullName>
        <ecNumber evidence="9">5.3.1.28</ecNumber>
    </recommendedName>
    <alternativeName>
        <fullName evidence="9">Sedoheptulose 7-phosphate isomerase</fullName>
    </alternativeName>
</protein>
<dbReference type="GO" id="GO:0097367">
    <property type="term" value="F:carbohydrate derivative binding"/>
    <property type="evidence" value="ECO:0007669"/>
    <property type="project" value="InterPro"/>
</dbReference>
<dbReference type="UniPathway" id="UPA00041">
    <property type="reaction ID" value="UER00436"/>
</dbReference>
<dbReference type="PANTHER" id="PTHR30390">
    <property type="entry name" value="SEDOHEPTULOSE 7-PHOSPHATE ISOMERASE / DNAA INITIATOR-ASSOCIATING FACTOR FOR REPLICATION INITIATION"/>
    <property type="match status" value="1"/>
</dbReference>
<feature type="binding site" evidence="9">
    <location>
        <position position="172"/>
    </location>
    <ligand>
        <name>substrate</name>
    </ligand>
</feature>
<dbReference type="GO" id="GO:2001061">
    <property type="term" value="P:D-glycero-D-manno-heptose 7-phosphate biosynthetic process"/>
    <property type="evidence" value="ECO:0007669"/>
    <property type="project" value="UniProtKB-UniPathway"/>
</dbReference>
<dbReference type="HOGENOM" id="CLU_080999_3_0_7"/>
<dbReference type="RefSeq" id="WP_011527093.1">
    <property type="nucleotide sequence ID" value="NC_008011.1"/>
</dbReference>
<feature type="binding site" evidence="9">
    <location>
        <position position="65"/>
    </location>
    <ligand>
        <name>substrate</name>
    </ligand>
</feature>
<dbReference type="OrthoDB" id="9810929at2"/>
<comment type="catalytic activity">
    <reaction evidence="1 9">
        <text>2 D-sedoheptulose 7-phosphate = D-glycero-alpha-D-manno-heptose 7-phosphate + D-glycero-beta-D-manno-heptose 7-phosphate</text>
        <dbReference type="Rhea" id="RHEA:27489"/>
        <dbReference type="ChEBI" id="CHEBI:57483"/>
        <dbReference type="ChEBI" id="CHEBI:60203"/>
        <dbReference type="ChEBI" id="CHEBI:60204"/>
        <dbReference type="EC" id="5.3.1.28"/>
    </reaction>
</comment>
<sequence length="211" mass="22543">MNKAFQLITSHLETGIKLRSEFFTAHASTIVEMARQIASSVACGGKIIIAGNGGSAADAQHWAGEFVNRFLLDRPPLPAIALTTDSSILTAIGNDFGFHLIFAKQLQAIGQQGDVFLGISTSGNSVNLIEALHVARKQRITTVGLTGKGGGGMAPLCDFLIDVPHQSTPLVQEVHATIGHMLCMLIDYFLFENVSAIQPLLNDPAPHENNE</sequence>
<dbReference type="HAMAP" id="MF_00067">
    <property type="entry name" value="GmhA"/>
    <property type="match status" value="1"/>
</dbReference>
<feature type="binding site" evidence="9">
    <location>
        <position position="180"/>
    </location>
    <ligand>
        <name>Zn(2+)</name>
        <dbReference type="ChEBI" id="CHEBI:29105"/>
    </ligand>
</feature>
<dbReference type="GO" id="GO:0008968">
    <property type="term" value="F:D-sedoheptulose 7-phosphate isomerase activity"/>
    <property type="evidence" value="ECO:0007669"/>
    <property type="project" value="UniProtKB-UniRule"/>
</dbReference>
<comment type="cofactor">
    <cofactor evidence="9">
        <name>Zn(2+)</name>
        <dbReference type="ChEBI" id="CHEBI:29105"/>
    </cofactor>
    <text evidence="9">Binds 1 zinc ion per subunit.</text>
</comment>
<dbReference type="KEGG" id="lip:LI1010"/>
<keyword evidence="5 9" id="KW-0479">Metal-binding</keyword>
<dbReference type="InterPro" id="IPR035461">
    <property type="entry name" value="GmhA/DiaA"/>
</dbReference>
<keyword evidence="8 9" id="KW-0119">Carbohydrate metabolism</keyword>
<dbReference type="InterPro" id="IPR046348">
    <property type="entry name" value="SIS_dom_sf"/>
</dbReference>
<dbReference type="GO" id="GO:0005975">
    <property type="term" value="P:carbohydrate metabolic process"/>
    <property type="evidence" value="ECO:0007669"/>
    <property type="project" value="UniProtKB-UniRule"/>
</dbReference>
<comment type="miscellaneous">
    <text evidence="9">The reaction produces a racemic mixture of D-glycero-alpha-D-manno-heptose 7-phosphate and D-glycero-beta-D-manno-heptose 7-phosphate.</text>
</comment>
<comment type="similarity">
    <text evidence="3 9">Belongs to the SIS family. GmhA subfamily.</text>
</comment>
<evidence type="ECO:0000256" key="5">
    <source>
        <dbReference type="ARBA" id="ARBA00022723"/>
    </source>
</evidence>
<comment type="pathway">
    <text evidence="9">Carbohydrate biosynthesis; D-glycero-D-manno-heptose 7-phosphate biosynthesis; D-glycero-alpha-D-manno-heptose 7-phosphate and D-glycero-beta-D-manno-heptose 7-phosphate from sedoheptulose 7-phosphate: step 1/1.</text>
</comment>
<dbReference type="AlphaFoldDB" id="Q1MPL3"/>
<evidence type="ECO:0000313" key="12">
    <source>
        <dbReference type="Proteomes" id="UP000002430"/>
    </source>
</evidence>
<dbReference type="Gene3D" id="3.40.50.10490">
    <property type="entry name" value="Glucose-6-phosphate isomerase like protein, domain 1"/>
    <property type="match status" value="1"/>
</dbReference>
<accession>Q1MPL3</accession>
<evidence type="ECO:0000313" key="11">
    <source>
        <dbReference type="EMBL" id="CAJ55064.1"/>
    </source>
</evidence>
<dbReference type="CDD" id="cd05006">
    <property type="entry name" value="SIS_GmhA"/>
    <property type="match status" value="1"/>
</dbReference>
<evidence type="ECO:0000256" key="3">
    <source>
        <dbReference type="ARBA" id="ARBA00009894"/>
    </source>
</evidence>
<name>Q1MPL3_LAWIP</name>
<feature type="binding site" evidence="9">
    <location>
        <begin position="120"/>
        <end position="122"/>
    </location>
    <ligand>
        <name>substrate</name>
    </ligand>
</feature>
<evidence type="ECO:0000259" key="10">
    <source>
        <dbReference type="PROSITE" id="PS51464"/>
    </source>
</evidence>
<dbReference type="eggNOG" id="COG0279">
    <property type="taxonomic scope" value="Bacteria"/>
</dbReference>
<dbReference type="STRING" id="363253.LI1010"/>
<comment type="subcellular location">
    <subcellularLocation>
        <location evidence="2 9">Cytoplasm</location>
    </subcellularLocation>
</comment>
<comment type="function">
    <text evidence="9">Catalyzes the isomerization of sedoheptulose 7-phosphate in D-glycero-D-manno-heptose 7-phosphate.</text>
</comment>
<keyword evidence="6 9" id="KW-0862">Zinc</keyword>
<dbReference type="GO" id="GO:0005737">
    <property type="term" value="C:cytoplasm"/>
    <property type="evidence" value="ECO:0007669"/>
    <property type="project" value="UniProtKB-SubCell"/>
</dbReference>
<dbReference type="Proteomes" id="UP000002430">
    <property type="component" value="Chromosome"/>
</dbReference>
<dbReference type="PROSITE" id="PS51464">
    <property type="entry name" value="SIS"/>
    <property type="match status" value="1"/>
</dbReference>
<evidence type="ECO:0000256" key="6">
    <source>
        <dbReference type="ARBA" id="ARBA00022833"/>
    </source>
</evidence>
<evidence type="ECO:0000256" key="7">
    <source>
        <dbReference type="ARBA" id="ARBA00023235"/>
    </source>
</evidence>
<keyword evidence="12" id="KW-1185">Reference proteome</keyword>
<dbReference type="EMBL" id="AM180252">
    <property type="protein sequence ID" value="CAJ55064.1"/>
    <property type="molecule type" value="Genomic_DNA"/>
</dbReference>
<feature type="binding site" evidence="9">
    <location>
        <position position="125"/>
    </location>
    <ligand>
        <name>substrate</name>
    </ligand>
</feature>
<feature type="domain" description="SIS" evidence="10">
    <location>
        <begin position="37"/>
        <end position="199"/>
    </location>
</feature>
<organism evidence="11 12">
    <name type="scientific">Lawsonia intracellularis (strain PHE/MN1-00)</name>
    <dbReference type="NCBI Taxonomy" id="363253"/>
    <lineage>
        <taxon>Bacteria</taxon>
        <taxon>Pseudomonadati</taxon>
        <taxon>Thermodesulfobacteriota</taxon>
        <taxon>Desulfovibrionia</taxon>
        <taxon>Desulfovibrionales</taxon>
        <taxon>Desulfovibrionaceae</taxon>
        <taxon>Lawsonia</taxon>
    </lineage>
</organism>
<evidence type="ECO:0000256" key="1">
    <source>
        <dbReference type="ARBA" id="ARBA00000348"/>
    </source>
</evidence>
<keyword evidence="7 9" id="KW-0413">Isomerase</keyword>
<evidence type="ECO:0000256" key="2">
    <source>
        <dbReference type="ARBA" id="ARBA00004496"/>
    </source>
</evidence>
<feature type="binding site" evidence="9">
    <location>
        <begin position="94"/>
        <end position="95"/>
    </location>
    <ligand>
        <name>substrate</name>
    </ligand>
</feature>
<evidence type="ECO:0000256" key="4">
    <source>
        <dbReference type="ARBA" id="ARBA00022490"/>
    </source>
</evidence>
<proteinExistence type="inferred from homology"/>
<dbReference type="InterPro" id="IPR004515">
    <property type="entry name" value="Phosphoheptose_Isoase"/>
</dbReference>
<evidence type="ECO:0000256" key="9">
    <source>
        <dbReference type="HAMAP-Rule" id="MF_00067"/>
    </source>
</evidence>
<dbReference type="EC" id="5.3.1.28" evidence="9"/>
<dbReference type="SUPFAM" id="SSF53697">
    <property type="entry name" value="SIS domain"/>
    <property type="match status" value="1"/>
</dbReference>
<dbReference type="InterPro" id="IPR050099">
    <property type="entry name" value="SIS_GmhA/DiaA_subfam"/>
</dbReference>
<dbReference type="Pfam" id="PF13580">
    <property type="entry name" value="SIS_2"/>
    <property type="match status" value="1"/>
</dbReference>
<keyword evidence="4 9" id="KW-0963">Cytoplasm</keyword>
<feature type="binding site" evidence="9">
    <location>
        <position position="172"/>
    </location>
    <ligand>
        <name>Zn(2+)</name>
        <dbReference type="ChEBI" id="CHEBI:29105"/>
    </ligand>
</feature>
<reference evidence="11 12" key="1">
    <citation type="submission" date="2005-11" db="EMBL/GenBank/DDBJ databases">
        <title>The complete genome sequence of Lawsonia intracellularis: the causative agent of proliferative enteropathy.</title>
        <authorList>
            <person name="Kaur K."/>
            <person name="Zhang Q."/>
            <person name="Beckler D."/>
            <person name="Munir S."/>
            <person name="Li L."/>
            <person name="Kinsley K."/>
            <person name="Herron L."/>
            <person name="Peterson A."/>
            <person name="May B."/>
            <person name="Singh S."/>
            <person name="Gebhart C."/>
            <person name="Kapur V."/>
        </authorList>
    </citation>
    <scope>NUCLEOTIDE SEQUENCE [LARGE SCALE GENOMIC DNA]</scope>
    <source>
        <strain evidence="11 12">PHE/MN1-00</strain>
    </source>
</reference>
<gene>
    <name evidence="9 11" type="primary">gmhA</name>
    <name evidence="11" type="ordered locus">LI1010</name>
</gene>
<dbReference type="InterPro" id="IPR001347">
    <property type="entry name" value="SIS_dom"/>
</dbReference>
<feature type="binding site" evidence="9">
    <location>
        <position position="65"/>
    </location>
    <ligand>
        <name>Zn(2+)</name>
        <dbReference type="ChEBI" id="CHEBI:29105"/>
    </ligand>
</feature>
<evidence type="ECO:0000256" key="8">
    <source>
        <dbReference type="ARBA" id="ARBA00023277"/>
    </source>
</evidence>
<dbReference type="GO" id="GO:0008270">
    <property type="term" value="F:zinc ion binding"/>
    <property type="evidence" value="ECO:0007669"/>
    <property type="project" value="UniProtKB-UniRule"/>
</dbReference>
<feature type="binding site" evidence="9">
    <location>
        <position position="61"/>
    </location>
    <ligand>
        <name>Zn(2+)</name>
        <dbReference type="ChEBI" id="CHEBI:29105"/>
    </ligand>
</feature>